<sequence>MCGGAGTRLGCGEKPLVSVDGRPMIDRVIDALVAARIDTVHAVVSPNTPRTATRIEGVLDTSTIETPGAGYVSDLGRALDRVASPVLTVAADLPLLDGPIIDAVLDRHGTGSLTVCVPIERKHALGTSVDATLDGDESLAPTGVNVVADTDSEEYMIRDDARLAVNVNRPRDAWIAQTLLAEANDGA</sequence>
<evidence type="ECO:0000313" key="4">
    <source>
        <dbReference type="Proteomes" id="UP000282322"/>
    </source>
</evidence>
<evidence type="ECO:0000259" key="2">
    <source>
        <dbReference type="Pfam" id="PF12804"/>
    </source>
</evidence>
<keyword evidence="4" id="KW-1185">Reference proteome</keyword>
<dbReference type="SUPFAM" id="SSF53448">
    <property type="entry name" value="Nucleotide-diphospho-sugar transferases"/>
    <property type="match status" value="1"/>
</dbReference>
<protein>
    <submittedName>
        <fullName evidence="3">Cobalamin biosynthesis protein CobY</fullName>
    </submittedName>
</protein>
<dbReference type="GO" id="GO:0016779">
    <property type="term" value="F:nucleotidyltransferase activity"/>
    <property type="evidence" value="ECO:0007669"/>
    <property type="project" value="TreeGrafter"/>
</dbReference>
<evidence type="ECO:0000313" key="3">
    <source>
        <dbReference type="EMBL" id="RRJ32544.1"/>
    </source>
</evidence>
<dbReference type="Proteomes" id="UP000282322">
    <property type="component" value="Unassembled WGS sequence"/>
</dbReference>
<dbReference type="Gene3D" id="3.90.550.10">
    <property type="entry name" value="Spore Coat Polysaccharide Biosynthesis Protein SpsA, Chain A"/>
    <property type="match status" value="1"/>
</dbReference>
<accession>A0A3P3RGM0</accession>
<feature type="domain" description="MobA-like NTP transferase" evidence="2">
    <location>
        <begin position="2"/>
        <end position="121"/>
    </location>
</feature>
<dbReference type="AlphaFoldDB" id="A0A3P3RGM0"/>
<dbReference type="InterPro" id="IPR029044">
    <property type="entry name" value="Nucleotide-diphossugar_trans"/>
</dbReference>
<name>A0A3P3RGM0_9EURY</name>
<dbReference type="InterPro" id="IPR025877">
    <property type="entry name" value="MobA-like_NTP_Trfase"/>
</dbReference>
<dbReference type="Pfam" id="PF12804">
    <property type="entry name" value="NTP_transf_3"/>
    <property type="match status" value="1"/>
</dbReference>
<organism evidence="3 4">
    <name type="scientific">Halocatena pleomorpha</name>
    <dbReference type="NCBI Taxonomy" id="1785090"/>
    <lineage>
        <taxon>Archaea</taxon>
        <taxon>Methanobacteriati</taxon>
        <taxon>Methanobacteriota</taxon>
        <taxon>Stenosarchaea group</taxon>
        <taxon>Halobacteria</taxon>
        <taxon>Halobacteriales</taxon>
        <taxon>Natronomonadaceae</taxon>
        <taxon>Halocatena</taxon>
    </lineage>
</organism>
<comment type="caution">
    <text evidence="3">The sequence shown here is derived from an EMBL/GenBank/DDBJ whole genome shotgun (WGS) entry which is preliminary data.</text>
</comment>
<reference evidence="3 4" key="1">
    <citation type="submission" date="2018-11" db="EMBL/GenBank/DDBJ databases">
        <title>Taxonoimc description of Halomarina strain SPP-AMP-1.</title>
        <authorList>
            <person name="Pal Y."/>
            <person name="Srinivasana K."/>
            <person name="Verma A."/>
            <person name="Kumar P."/>
        </authorList>
    </citation>
    <scope>NUCLEOTIDE SEQUENCE [LARGE SCALE GENOMIC DNA]</scope>
    <source>
        <strain evidence="3 4">SPP-AMP-1</strain>
    </source>
</reference>
<proteinExistence type="predicted"/>
<dbReference type="OrthoDB" id="9782at2157"/>
<dbReference type="PANTHER" id="PTHR19136">
    <property type="entry name" value="MOLYBDENUM COFACTOR GUANYLYLTRANSFERASE"/>
    <property type="match status" value="1"/>
</dbReference>
<keyword evidence="1" id="KW-0808">Transferase</keyword>
<dbReference type="EMBL" id="RRCH01000008">
    <property type="protein sequence ID" value="RRJ32544.1"/>
    <property type="molecule type" value="Genomic_DNA"/>
</dbReference>
<dbReference type="PANTHER" id="PTHR19136:SF86">
    <property type="entry name" value="ADENOSYLCOBINAMIDE-PHOSPHATE GUANYLYLTRANSFERASE"/>
    <property type="match status" value="1"/>
</dbReference>
<gene>
    <name evidence="3" type="ORF">EIK79_04555</name>
</gene>
<evidence type="ECO:0000256" key="1">
    <source>
        <dbReference type="ARBA" id="ARBA00022679"/>
    </source>
</evidence>